<protein>
    <submittedName>
        <fullName evidence="3">DUF4384 domain-containing protein</fullName>
    </submittedName>
</protein>
<keyword evidence="4" id="KW-1185">Reference proteome</keyword>
<dbReference type="InterPro" id="IPR025493">
    <property type="entry name" value="DUF4384"/>
</dbReference>
<dbReference type="EMBL" id="WQLB01000017">
    <property type="protein sequence ID" value="MVN87696.1"/>
    <property type="molecule type" value="Genomic_DNA"/>
</dbReference>
<dbReference type="PANTHER" id="PTHR36194">
    <property type="entry name" value="S-LAYER-LIKE PROTEIN"/>
    <property type="match status" value="1"/>
</dbReference>
<evidence type="ECO:0000313" key="3">
    <source>
        <dbReference type="EMBL" id="MVN87696.1"/>
    </source>
</evidence>
<feature type="domain" description="DUF4384" evidence="2">
    <location>
        <begin position="57"/>
        <end position="136"/>
    </location>
</feature>
<proteinExistence type="predicted"/>
<evidence type="ECO:0000313" key="4">
    <source>
        <dbReference type="Proteomes" id="UP000483286"/>
    </source>
</evidence>
<evidence type="ECO:0000259" key="2">
    <source>
        <dbReference type="Pfam" id="PF14326"/>
    </source>
</evidence>
<evidence type="ECO:0000256" key="1">
    <source>
        <dbReference type="SAM" id="SignalP"/>
    </source>
</evidence>
<reference evidence="3 4" key="1">
    <citation type="submission" date="2019-12" db="EMBL/GenBank/DDBJ databases">
        <title>Deinococcus sp. HMF7620 Genome sequencing and assembly.</title>
        <authorList>
            <person name="Kang H."/>
            <person name="Kim H."/>
            <person name="Joh K."/>
        </authorList>
    </citation>
    <scope>NUCLEOTIDE SEQUENCE [LARGE SCALE GENOMIC DNA]</scope>
    <source>
        <strain evidence="3 4">HMF7620</strain>
    </source>
</reference>
<keyword evidence="1" id="KW-0732">Signal</keyword>
<dbReference type="PANTHER" id="PTHR36194:SF1">
    <property type="entry name" value="S-LAYER-LIKE PROTEIN"/>
    <property type="match status" value="1"/>
</dbReference>
<gene>
    <name evidence="3" type="ORF">GO986_13095</name>
</gene>
<dbReference type="RefSeq" id="WP_157459747.1">
    <property type="nucleotide sequence ID" value="NZ_WQLB01000017.1"/>
</dbReference>
<sequence length="272" mass="29165">MTLFKVSISLLLAGLGWASAAPQLSAQSIIVNPVQGPLKVNVRTNRDASGNGTPSYGPSDHLEFYTRVNQDAYVYLFNIDPQGRVNLLAGGGLQAKGNFVKANTTRVFPKKGDESPFLLTLPQGVNRVLAVASPSPLNVQDLAQAGASQSGAVPLKVTGQQGLAQALSIVVKPVQGWVTDTAQYAVTRRNLGTLPTLDPAARQTQVRFDKDARLSEVYAAYADRLRAAGYQPVKAQYGDERATGVFAAGSRQVALDVRKSGRRFDVKLERRS</sequence>
<feature type="chain" id="PRO_5028815454" evidence="1">
    <location>
        <begin position="21"/>
        <end position="272"/>
    </location>
</feature>
<dbReference type="Proteomes" id="UP000483286">
    <property type="component" value="Unassembled WGS sequence"/>
</dbReference>
<name>A0A7C9LP57_9DEIO</name>
<feature type="signal peptide" evidence="1">
    <location>
        <begin position="1"/>
        <end position="20"/>
    </location>
</feature>
<dbReference type="Pfam" id="PF14326">
    <property type="entry name" value="DUF4384"/>
    <property type="match status" value="1"/>
</dbReference>
<dbReference type="AlphaFoldDB" id="A0A7C9LP57"/>
<comment type="caution">
    <text evidence="3">The sequence shown here is derived from an EMBL/GenBank/DDBJ whole genome shotgun (WGS) entry which is preliminary data.</text>
</comment>
<accession>A0A7C9LP57</accession>
<organism evidence="3 4">
    <name type="scientific">Deinococcus arboris</name>
    <dbReference type="NCBI Taxonomy" id="2682977"/>
    <lineage>
        <taxon>Bacteria</taxon>
        <taxon>Thermotogati</taxon>
        <taxon>Deinococcota</taxon>
        <taxon>Deinococci</taxon>
        <taxon>Deinococcales</taxon>
        <taxon>Deinococcaceae</taxon>
        <taxon>Deinococcus</taxon>
    </lineage>
</organism>